<protein>
    <recommendedName>
        <fullName evidence="1">Transposase IS200-like domain-containing protein</fullName>
    </recommendedName>
</protein>
<dbReference type="RefSeq" id="WP_264137153.1">
    <property type="nucleotide sequence ID" value="NZ_JAOYOD010000001.1"/>
</dbReference>
<dbReference type="InterPro" id="IPR002686">
    <property type="entry name" value="Transposase_17"/>
</dbReference>
<dbReference type="Gene3D" id="3.30.70.1290">
    <property type="entry name" value="Transposase IS200-like"/>
    <property type="match status" value="1"/>
</dbReference>
<evidence type="ECO:0000313" key="2">
    <source>
        <dbReference type="EMBL" id="MCV9386367.1"/>
    </source>
</evidence>
<reference evidence="2 3" key="1">
    <citation type="submission" date="2022-10" db="EMBL/GenBank/DDBJ databases">
        <title>Comparative genomics and taxonomic characterization of three novel marine species of genus Reichenbachiella exhibiting antioxidant and polysaccharide degradation activities.</title>
        <authorList>
            <person name="Muhammad N."/>
            <person name="Lee Y.-J."/>
            <person name="Ko J."/>
            <person name="Kim S.-G."/>
        </authorList>
    </citation>
    <scope>NUCLEOTIDE SEQUENCE [LARGE SCALE GENOMIC DNA]</scope>
    <source>
        <strain evidence="2 3">ABR2-5</strain>
    </source>
</reference>
<dbReference type="SMART" id="SM01321">
    <property type="entry name" value="Y1_Tnp"/>
    <property type="match status" value="1"/>
</dbReference>
<dbReference type="PANTHER" id="PTHR34322">
    <property type="entry name" value="TRANSPOSASE, Y1_TNP DOMAIN-CONTAINING"/>
    <property type="match status" value="1"/>
</dbReference>
<dbReference type="EMBL" id="JAOYOD010000001">
    <property type="protein sequence ID" value="MCV9386367.1"/>
    <property type="molecule type" value="Genomic_DNA"/>
</dbReference>
<dbReference type="Proteomes" id="UP001300692">
    <property type="component" value="Unassembled WGS sequence"/>
</dbReference>
<proteinExistence type="predicted"/>
<sequence length="201" mass="24377">MQSETYYHIYNHANGSENLFRSQENYRYFLQQWSKYIEPIAETYCYCLMPNHFHVLVRVRSEDEVLQFFRLKQPALQGFGTLGGFSAIISRQFSHLFNSYTQAYNKMYSRKGSLFMSNFKQKEITTDDYLSKIIHYLHHNPVHHRFCKHYKDWPHSSYHALISNQHTRLQRRAVLEWFGGKEEFTKFHQQNIEYPEQIKLE</sequence>
<dbReference type="InterPro" id="IPR036515">
    <property type="entry name" value="Transposase_17_sf"/>
</dbReference>
<dbReference type="PANTHER" id="PTHR34322:SF2">
    <property type="entry name" value="TRANSPOSASE IS200-LIKE DOMAIN-CONTAINING PROTEIN"/>
    <property type="match status" value="1"/>
</dbReference>
<evidence type="ECO:0000313" key="3">
    <source>
        <dbReference type="Proteomes" id="UP001300692"/>
    </source>
</evidence>
<accession>A0ABT3CRR1</accession>
<comment type="caution">
    <text evidence="2">The sequence shown here is derived from an EMBL/GenBank/DDBJ whole genome shotgun (WGS) entry which is preliminary data.</text>
</comment>
<organism evidence="2 3">
    <name type="scientific">Reichenbachiella ulvae</name>
    <dbReference type="NCBI Taxonomy" id="2980104"/>
    <lineage>
        <taxon>Bacteria</taxon>
        <taxon>Pseudomonadati</taxon>
        <taxon>Bacteroidota</taxon>
        <taxon>Cytophagia</taxon>
        <taxon>Cytophagales</taxon>
        <taxon>Reichenbachiellaceae</taxon>
        <taxon>Reichenbachiella</taxon>
    </lineage>
</organism>
<evidence type="ECO:0000259" key="1">
    <source>
        <dbReference type="SMART" id="SM01321"/>
    </source>
</evidence>
<dbReference type="SUPFAM" id="SSF143422">
    <property type="entry name" value="Transposase IS200-like"/>
    <property type="match status" value="1"/>
</dbReference>
<keyword evidence="3" id="KW-1185">Reference proteome</keyword>
<feature type="domain" description="Transposase IS200-like" evidence="1">
    <location>
        <begin position="2"/>
        <end position="140"/>
    </location>
</feature>
<gene>
    <name evidence="2" type="ORF">N7U62_06815</name>
</gene>
<name>A0ABT3CRR1_9BACT</name>